<dbReference type="Proteomes" id="UP001501521">
    <property type="component" value="Unassembled WGS sequence"/>
</dbReference>
<evidence type="ECO:0000256" key="9">
    <source>
        <dbReference type="ARBA" id="ARBA00023012"/>
    </source>
</evidence>
<keyword evidence="4" id="KW-0597">Phosphoprotein</keyword>
<evidence type="ECO:0000256" key="11">
    <source>
        <dbReference type="SAM" id="Phobius"/>
    </source>
</evidence>
<dbReference type="Gene3D" id="6.10.340.10">
    <property type="match status" value="1"/>
</dbReference>
<keyword evidence="10 11" id="KW-0472">Membrane</keyword>
<evidence type="ECO:0000256" key="1">
    <source>
        <dbReference type="ARBA" id="ARBA00000085"/>
    </source>
</evidence>
<feature type="transmembrane region" description="Helical" evidence="11">
    <location>
        <begin position="68"/>
        <end position="89"/>
    </location>
</feature>
<organism evidence="14 15">
    <name type="scientific">Tessaracoccus lubricantis</name>
    <dbReference type="NCBI Taxonomy" id="545543"/>
    <lineage>
        <taxon>Bacteria</taxon>
        <taxon>Bacillati</taxon>
        <taxon>Actinomycetota</taxon>
        <taxon>Actinomycetes</taxon>
        <taxon>Propionibacteriales</taxon>
        <taxon>Propionibacteriaceae</taxon>
        <taxon>Tessaracoccus</taxon>
    </lineage>
</organism>
<evidence type="ECO:0000256" key="2">
    <source>
        <dbReference type="ARBA" id="ARBA00004236"/>
    </source>
</evidence>
<evidence type="ECO:0000256" key="10">
    <source>
        <dbReference type="ARBA" id="ARBA00023136"/>
    </source>
</evidence>
<dbReference type="SMART" id="SM00388">
    <property type="entry name" value="HisKA"/>
    <property type="match status" value="1"/>
</dbReference>
<keyword evidence="8 11" id="KW-1133">Transmembrane helix</keyword>
<comment type="subcellular location">
    <subcellularLocation>
        <location evidence="2">Cell membrane</location>
    </subcellularLocation>
</comment>
<dbReference type="SUPFAM" id="SSF158472">
    <property type="entry name" value="HAMP domain-like"/>
    <property type="match status" value="1"/>
</dbReference>
<dbReference type="CDD" id="cd00082">
    <property type="entry name" value="HisKA"/>
    <property type="match status" value="1"/>
</dbReference>
<name>A0ABP9F9Z8_9ACTN</name>
<evidence type="ECO:0000313" key="14">
    <source>
        <dbReference type="EMBL" id="GAA4896775.1"/>
    </source>
</evidence>
<keyword evidence="15" id="KW-1185">Reference proteome</keyword>
<comment type="caution">
    <text evidence="14">The sequence shown here is derived from an EMBL/GenBank/DDBJ whole genome shotgun (WGS) entry which is preliminary data.</text>
</comment>
<keyword evidence="9" id="KW-0902">Two-component regulatory system</keyword>
<dbReference type="PANTHER" id="PTHR45436:SF5">
    <property type="entry name" value="SENSOR HISTIDINE KINASE TRCS"/>
    <property type="match status" value="1"/>
</dbReference>
<proteinExistence type="predicted"/>
<dbReference type="GO" id="GO:0016301">
    <property type="term" value="F:kinase activity"/>
    <property type="evidence" value="ECO:0007669"/>
    <property type="project" value="UniProtKB-KW"/>
</dbReference>
<dbReference type="Gene3D" id="1.10.287.130">
    <property type="match status" value="1"/>
</dbReference>
<dbReference type="InterPro" id="IPR003660">
    <property type="entry name" value="HAMP_dom"/>
</dbReference>
<dbReference type="Pfam" id="PF00512">
    <property type="entry name" value="HisKA"/>
    <property type="match status" value="1"/>
</dbReference>
<evidence type="ECO:0000259" key="12">
    <source>
        <dbReference type="PROSITE" id="PS50109"/>
    </source>
</evidence>
<dbReference type="Pfam" id="PF02518">
    <property type="entry name" value="HATPase_c"/>
    <property type="match status" value="1"/>
</dbReference>
<dbReference type="EC" id="2.7.13.3" evidence="3"/>
<dbReference type="InterPro" id="IPR050428">
    <property type="entry name" value="TCS_sensor_his_kinase"/>
</dbReference>
<evidence type="ECO:0000256" key="5">
    <source>
        <dbReference type="ARBA" id="ARBA00022679"/>
    </source>
</evidence>
<dbReference type="InterPro" id="IPR004358">
    <property type="entry name" value="Sig_transdc_His_kin-like_C"/>
</dbReference>
<dbReference type="InterPro" id="IPR036890">
    <property type="entry name" value="HATPase_C_sf"/>
</dbReference>
<dbReference type="RefSeq" id="WP_345580804.1">
    <property type="nucleotide sequence ID" value="NZ_BAABLV010000020.1"/>
</dbReference>
<feature type="domain" description="Histidine kinase" evidence="12">
    <location>
        <begin position="154"/>
        <end position="368"/>
    </location>
</feature>
<protein>
    <recommendedName>
        <fullName evidence="3">histidine kinase</fullName>
        <ecNumber evidence="3">2.7.13.3</ecNumber>
    </recommendedName>
</protein>
<dbReference type="Pfam" id="PF00672">
    <property type="entry name" value="HAMP"/>
    <property type="match status" value="1"/>
</dbReference>
<keyword evidence="7 14" id="KW-0418">Kinase</keyword>
<dbReference type="PROSITE" id="PS50109">
    <property type="entry name" value="HIS_KIN"/>
    <property type="match status" value="1"/>
</dbReference>
<dbReference type="InterPro" id="IPR003661">
    <property type="entry name" value="HisK_dim/P_dom"/>
</dbReference>
<dbReference type="InterPro" id="IPR003594">
    <property type="entry name" value="HATPase_dom"/>
</dbReference>
<dbReference type="SUPFAM" id="SSF55874">
    <property type="entry name" value="ATPase domain of HSP90 chaperone/DNA topoisomerase II/histidine kinase"/>
    <property type="match status" value="1"/>
</dbReference>
<keyword evidence="6 11" id="KW-0812">Transmembrane</keyword>
<feature type="domain" description="HAMP" evidence="13">
    <location>
        <begin position="93"/>
        <end position="146"/>
    </location>
</feature>
<evidence type="ECO:0000256" key="6">
    <source>
        <dbReference type="ARBA" id="ARBA00022692"/>
    </source>
</evidence>
<dbReference type="Gene3D" id="3.30.565.10">
    <property type="entry name" value="Histidine kinase-like ATPase, C-terminal domain"/>
    <property type="match status" value="1"/>
</dbReference>
<dbReference type="SMART" id="SM00304">
    <property type="entry name" value="HAMP"/>
    <property type="match status" value="1"/>
</dbReference>
<sequence>MSGVAGRRMRWGTRTFLTLALVVAAGLLAAALVAGFVGPQLFHDHLLQLGHREGSAEMVHVEQAFLEATFGSLGVGLLLALALATALAWQETRRLRRPLDELTAAAARLETGDYQARVPVGGASPELDAVAEAFNAMAGRLDSVEASRRRLLSDVAHELRTPLSTLTAEVEALIDGVVPWDKESQDLLLLQADRLRQIAADLDDVSRTEEGRFTLDAHPQPVADLVEGAVASMAHRYAEGGVALTADPAHGTVLADPQRVGQILGNLLGNALRHTPPGGRVHISTAAHVGGVEISVSDTGDGLAPDQLTKVFDRFYRADTARDRDAGGSGIGLTIARGLALAHGGSLTAASDGLGHGATFTLTLPTARD</sequence>
<evidence type="ECO:0000313" key="15">
    <source>
        <dbReference type="Proteomes" id="UP001501521"/>
    </source>
</evidence>
<evidence type="ECO:0000256" key="3">
    <source>
        <dbReference type="ARBA" id="ARBA00012438"/>
    </source>
</evidence>
<dbReference type="EMBL" id="BAABLV010000020">
    <property type="protein sequence ID" value="GAA4896775.1"/>
    <property type="molecule type" value="Genomic_DNA"/>
</dbReference>
<evidence type="ECO:0000256" key="7">
    <source>
        <dbReference type="ARBA" id="ARBA00022777"/>
    </source>
</evidence>
<dbReference type="PANTHER" id="PTHR45436">
    <property type="entry name" value="SENSOR HISTIDINE KINASE YKOH"/>
    <property type="match status" value="1"/>
</dbReference>
<reference evidence="15" key="1">
    <citation type="journal article" date="2019" name="Int. J. Syst. Evol. Microbiol.">
        <title>The Global Catalogue of Microorganisms (GCM) 10K type strain sequencing project: providing services to taxonomists for standard genome sequencing and annotation.</title>
        <authorList>
            <consortium name="The Broad Institute Genomics Platform"/>
            <consortium name="The Broad Institute Genome Sequencing Center for Infectious Disease"/>
            <person name="Wu L."/>
            <person name="Ma J."/>
        </authorList>
    </citation>
    <scope>NUCLEOTIDE SEQUENCE [LARGE SCALE GENOMIC DNA]</scope>
    <source>
        <strain evidence="15">JCM 19125</strain>
    </source>
</reference>
<dbReference type="SUPFAM" id="SSF47384">
    <property type="entry name" value="Homodimeric domain of signal transducing histidine kinase"/>
    <property type="match status" value="1"/>
</dbReference>
<dbReference type="SMART" id="SM00387">
    <property type="entry name" value="HATPase_c"/>
    <property type="match status" value="1"/>
</dbReference>
<dbReference type="CDD" id="cd06225">
    <property type="entry name" value="HAMP"/>
    <property type="match status" value="1"/>
</dbReference>
<dbReference type="PROSITE" id="PS50885">
    <property type="entry name" value="HAMP"/>
    <property type="match status" value="1"/>
</dbReference>
<dbReference type="PRINTS" id="PR00344">
    <property type="entry name" value="BCTRLSENSOR"/>
</dbReference>
<keyword evidence="5" id="KW-0808">Transferase</keyword>
<evidence type="ECO:0000256" key="8">
    <source>
        <dbReference type="ARBA" id="ARBA00022989"/>
    </source>
</evidence>
<comment type="catalytic activity">
    <reaction evidence="1">
        <text>ATP + protein L-histidine = ADP + protein N-phospho-L-histidine.</text>
        <dbReference type="EC" id="2.7.13.3"/>
    </reaction>
</comment>
<gene>
    <name evidence="14" type="ORF">GCM10025789_13270</name>
</gene>
<dbReference type="InterPro" id="IPR005467">
    <property type="entry name" value="His_kinase_dom"/>
</dbReference>
<evidence type="ECO:0000259" key="13">
    <source>
        <dbReference type="PROSITE" id="PS50885"/>
    </source>
</evidence>
<dbReference type="InterPro" id="IPR036097">
    <property type="entry name" value="HisK_dim/P_sf"/>
</dbReference>
<accession>A0ABP9F9Z8</accession>
<evidence type="ECO:0000256" key="4">
    <source>
        <dbReference type="ARBA" id="ARBA00022553"/>
    </source>
</evidence>